<evidence type="ECO:0000313" key="1">
    <source>
        <dbReference type="EMBL" id="GAA5102751.1"/>
    </source>
</evidence>
<keyword evidence="2" id="KW-1185">Reference proteome</keyword>
<protein>
    <recommendedName>
        <fullName evidence="3">DUF2635 domain-containing protein</fullName>
    </recommendedName>
</protein>
<organism evidence="1 2">
    <name type="scientific">Wohlfahrtiimonas larvae</name>
    <dbReference type="NCBI Taxonomy" id="1157986"/>
    <lineage>
        <taxon>Bacteria</taxon>
        <taxon>Pseudomonadati</taxon>
        <taxon>Pseudomonadota</taxon>
        <taxon>Gammaproteobacteria</taxon>
        <taxon>Cardiobacteriales</taxon>
        <taxon>Ignatzschineriaceae</taxon>
        <taxon>Wohlfahrtiimonas</taxon>
    </lineage>
</organism>
<evidence type="ECO:0008006" key="3">
    <source>
        <dbReference type="Google" id="ProtNLM"/>
    </source>
</evidence>
<dbReference type="EMBL" id="BAABKE010000007">
    <property type="protein sequence ID" value="GAA5102751.1"/>
    <property type="molecule type" value="Genomic_DNA"/>
</dbReference>
<comment type="caution">
    <text evidence="1">The sequence shown here is derived from an EMBL/GenBank/DDBJ whole genome shotgun (WGS) entry which is preliminary data.</text>
</comment>
<gene>
    <name evidence="1" type="ORF">GCM10023338_20440</name>
</gene>
<dbReference type="RefSeq" id="WP_077926596.1">
    <property type="nucleotide sequence ID" value="NZ_BAABKE010000007.1"/>
</dbReference>
<evidence type="ECO:0000313" key="2">
    <source>
        <dbReference type="Proteomes" id="UP001500631"/>
    </source>
</evidence>
<dbReference type="Proteomes" id="UP001500631">
    <property type="component" value="Unassembled WGS sequence"/>
</dbReference>
<name>A0ABP9MXX1_9GAMM</name>
<accession>A0ABP9MXX1</accession>
<reference evidence="2" key="1">
    <citation type="journal article" date="2019" name="Int. J. Syst. Evol. Microbiol.">
        <title>The Global Catalogue of Microorganisms (GCM) 10K type strain sequencing project: providing services to taxonomists for standard genome sequencing and annotation.</title>
        <authorList>
            <consortium name="The Broad Institute Genomics Platform"/>
            <consortium name="The Broad Institute Genome Sequencing Center for Infectious Disease"/>
            <person name="Wu L."/>
            <person name="Ma J."/>
        </authorList>
    </citation>
    <scope>NUCLEOTIDE SEQUENCE [LARGE SCALE GENOMIC DNA]</scope>
    <source>
        <strain evidence="2">JCM 18424</strain>
    </source>
</reference>
<sequence length="65" mass="7276">MLKVKANNGIRVPYEHKANQYIGSEPVEVKASAYYLRQIKAGDLIEVVDVKTTKKTAQKDEVKNG</sequence>
<proteinExistence type="predicted"/>